<protein>
    <submittedName>
        <fullName evidence="2 3">Uncharacterized protein</fullName>
    </submittedName>
</protein>
<gene>
    <name evidence="2" type="ORF">PHYPA_017503</name>
</gene>
<evidence type="ECO:0000313" key="3">
    <source>
        <dbReference type="EnsemblPlants" id="PAC:32930504.CDS.1"/>
    </source>
</evidence>
<keyword evidence="4" id="KW-1185">Reference proteome</keyword>
<dbReference type="EnsemblPlants" id="Pp3c13_17180V3.4">
    <property type="protein sequence ID" value="PAC:32930505.CDS.1"/>
    <property type="gene ID" value="Pp3c13_17180"/>
</dbReference>
<name>A0A2K1JMB3_PHYPA</name>
<keyword evidence="1" id="KW-1133">Transmembrane helix</keyword>
<evidence type="ECO:0000313" key="4">
    <source>
        <dbReference type="Proteomes" id="UP000006727"/>
    </source>
</evidence>
<dbReference type="Proteomes" id="UP000006727">
    <property type="component" value="Chromosome 13"/>
</dbReference>
<dbReference type="Gramene" id="Pp3c13_17180V3.4">
    <property type="protein sequence ID" value="PAC:32930505.CDS.1"/>
    <property type="gene ID" value="Pp3c13_17180"/>
</dbReference>
<sequence length="49" mass="5756">MMQDRAIRTWDFLLVPAFLTDFVTFIGGFHAAGIWIHRLESGNWGWFIN</sequence>
<dbReference type="EMBL" id="ABEU02000013">
    <property type="protein sequence ID" value="PNR42673.1"/>
    <property type="molecule type" value="Genomic_DNA"/>
</dbReference>
<reference evidence="3" key="3">
    <citation type="submission" date="2020-12" db="UniProtKB">
        <authorList>
            <consortium name="EnsemblPlants"/>
        </authorList>
    </citation>
    <scope>IDENTIFICATION</scope>
</reference>
<reference evidence="2 4" key="2">
    <citation type="journal article" date="2018" name="Plant J.">
        <title>The Physcomitrella patens chromosome-scale assembly reveals moss genome structure and evolution.</title>
        <authorList>
            <person name="Lang D."/>
            <person name="Ullrich K.K."/>
            <person name="Murat F."/>
            <person name="Fuchs J."/>
            <person name="Jenkins J."/>
            <person name="Haas F.B."/>
            <person name="Piednoel M."/>
            <person name="Gundlach H."/>
            <person name="Van Bel M."/>
            <person name="Meyberg R."/>
            <person name="Vives C."/>
            <person name="Morata J."/>
            <person name="Symeonidi A."/>
            <person name="Hiss M."/>
            <person name="Muchero W."/>
            <person name="Kamisugi Y."/>
            <person name="Saleh O."/>
            <person name="Blanc G."/>
            <person name="Decker E.L."/>
            <person name="van Gessel N."/>
            <person name="Grimwood J."/>
            <person name="Hayes R.D."/>
            <person name="Graham S.W."/>
            <person name="Gunter L.E."/>
            <person name="McDaniel S.F."/>
            <person name="Hoernstein S.N.W."/>
            <person name="Larsson A."/>
            <person name="Li F.W."/>
            <person name="Perroud P.F."/>
            <person name="Phillips J."/>
            <person name="Ranjan P."/>
            <person name="Rokshar D.S."/>
            <person name="Rothfels C.J."/>
            <person name="Schneider L."/>
            <person name="Shu S."/>
            <person name="Stevenson D.W."/>
            <person name="Thummler F."/>
            <person name="Tillich M."/>
            <person name="Villarreal Aguilar J.C."/>
            <person name="Widiez T."/>
            <person name="Wong G.K."/>
            <person name="Wymore A."/>
            <person name="Zhang Y."/>
            <person name="Zimmer A.D."/>
            <person name="Quatrano R.S."/>
            <person name="Mayer K.F.X."/>
            <person name="Goodstein D."/>
            <person name="Casacuberta J.M."/>
            <person name="Vandepoele K."/>
            <person name="Reski R."/>
            <person name="Cuming A.C."/>
            <person name="Tuskan G.A."/>
            <person name="Maumus F."/>
            <person name="Salse J."/>
            <person name="Schmutz J."/>
            <person name="Rensing S.A."/>
        </authorList>
    </citation>
    <scope>NUCLEOTIDE SEQUENCE [LARGE SCALE GENOMIC DNA]</scope>
    <source>
        <strain evidence="3 4">cv. Gransden 2004</strain>
    </source>
</reference>
<organism evidence="2">
    <name type="scientific">Physcomitrium patens</name>
    <name type="common">Spreading-leaved earth moss</name>
    <name type="synonym">Physcomitrella patens</name>
    <dbReference type="NCBI Taxonomy" id="3218"/>
    <lineage>
        <taxon>Eukaryota</taxon>
        <taxon>Viridiplantae</taxon>
        <taxon>Streptophyta</taxon>
        <taxon>Embryophyta</taxon>
        <taxon>Bryophyta</taxon>
        <taxon>Bryophytina</taxon>
        <taxon>Bryopsida</taxon>
        <taxon>Funariidae</taxon>
        <taxon>Funariales</taxon>
        <taxon>Funariaceae</taxon>
        <taxon>Physcomitrium</taxon>
    </lineage>
</organism>
<proteinExistence type="predicted"/>
<evidence type="ECO:0000256" key="1">
    <source>
        <dbReference type="SAM" id="Phobius"/>
    </source>
</evidence>
<accession>A0A2K1JMB3</accession>
<feature type="transmembrane region" description="Helical" evidence="1">
    <location>
        <begin position="12"/>
        <end position="36"/>
    </location>
</feature>
<dbReference type="EnsemblPlants" id="Pp3c13_17180V3.1">
    <property type="protein sequence ID" value="PAC:32930504.CDS.1"/>
    <property type="gene ID" value="Pp3c13_17180"/>
</dbReference>
<reference evidence="2 4" key="1">
    <citation type="journal article" date="2008" name="Science">
        <title>The Physcomitrella genome reveals evolutionary insights into the conquest of land by plants.</title>
        <authorList>
            <person name="Rensing S."/>
            <person name="Lang D."/>
            <person name="Zimmer A."/>
            <person name="Terry A."/>
            <person name="Salamov A."/>
            <person name="Shapiro H."/>
            <person name="Nishiyama T."/>
            <person name="Perroud P.-F."/>
            <person name="Lindquist E."/>
            <person name="Kamisugi Y."/>
            <person name="Tanahashi T."/>
            <person name="Sakakibara K."/>
            <person name="Fujita T."/>
            <person name="Oishi K."/>
            <person name="Shin-I T."/>
            <person name="Kuroki Y."/>
            <person name="Toyoda A."/>
            <person name="Suzuki Y."/>
            <person name="Hashimoto A."/>
            <person name="Yamaguchi K."/>
            <person name="Sugano A."/>
            <person name="Kohara Y."/>
            <person name="Fujiyama A."/>
            <person name="Anterola A."/>
            <person name="Aoki S."/>
            <person name="Ashton N."/>
            <person name="Barbazuk W.B."/>
            <person name="Barker E."/>
            <person name="Bennetzen J."/>
            <person name="Bezanilla M."/>
            <person name="Blankenship R."/>
            <person name="Cho S.H."/>
            <person name="Dutcher S."/>
            <person name="Estelle M."/>
            <person name="Fawcett J.A."/>
            <person name="Gundlach H."/>
            <person name="Hanada K."/>
            <person name="Heyl A."/>
            <person name="Hicks K.A."/>
            <person name="Hugh J."/>
            <person name="Lohr M."/>
            <person name="Mayer K."/>
            <person name="Melkozernov A."/>
            <person name="Murata T."/>
            <person name="Nelson D."/>
            <person name="Pils B."/>
            <person name="Prigge M."/>
            <person name="Reiss B."/>
            <person name="Renner T."/>
            <person name="Rombauts S."/>
            <person name="Rushton P."/>
            <person name="Sanderfoot A."/>
            <person name="Schween G."/>
            <person name="Shiu S.-H."/>
            <person name="Stueber K."/>
            <person name="Theodoulou F.L."/>
            <person name="Tu H."/>
            <person name="Van de Peer Y."/>
            <person name="Verrier P.J."/>
            <person name="Waters E."/>
            <person name="Wood A."/>
            <person name="Yang L."/>
            <person name="Cove D."/>
            <person name="Cuming A."/>
            <person name="Hasebe M."/>
            <person name="Lucas S."/>
            <person name="Mishler D.B."/>
            <person name="Reski R."/>
            <person name="Grigoriev I."/>
            <person name="Quatrano R.S."/>
            <person name="Boore J.L."/>
        </authorList>
    </citation>
    <scope>NUCLEOTIDE SEQUENCE [LARGE SCALE GENOMIC DNA]</scope>
    <source>
        <strain evidence="3 4">cv. Gransden 2004</strain>
    </source>
</reference>
<keyword evidence="1" id="KW-0812">Transmembrane</keyword>
<dbReference type="Gramene" id="Pp3c13_17180V3.1">
    <property type="protein sequence ID" value="PAC:32930504.CDS.1"/>
    <property type="gene ID" value="Pp3c13_17180"/>
</dbReference>
<dbReference type="AlphaFoldDB" id="A0A2K1JMB3"/>
<evidence type="ECO:0000313" key="2">
    <source>
        <dbReference type="EMBL" id="PNR42673.1"/>
    </source>
</evidence>
<keyword evidence="1" id="KW-0472">Membrane</keyword>